<keyword evidence="2" id="KW-1185">Reference proteome</keyword>
<sequence length="159" mass="18116">MAALRCAVSRLGGSALQQNRAVIAGRRHILMEQPCAKPAPEHFDGREYAMKQIQQKKEELYNLIAECEWKYPVGRQNGKLLQHLSVQVEPRPNDRQWYSCLRAQRFNECLCFVGVLCAGHVLTSTLEGWWFRKEDPEGNKDISGETSERAVEIDILSDG</sequence>
<name>A0ACD5UEW8_AVESA</name>
<protein>
    <submittedName>
        <fullName evidence="1">Uncharacterized protein</fullName>
    </submittedName>
</protein>
<dbReference type="EnsemblPlants" id="AVESA.00010b.r2.2AG0235850.1">
    <property type="protein sequence ID" value="AVESA.00010b.r2.2AG0235850.1.CDS"/>
    <property type="gene ID" value="AVESA.00010b.r2.2AG0235850"/>
</dbReference>
<accession>A0ACD5UEW8</accession>
<dbReference type="Proteomes" id="UP001732700">
    <property type="component" value="Chromosome 2A"/>
</dbReference>
<evidence type="ECO:0000313" key="2">
    <source>
        <dbReference type="Proteomes" id="UP001732700"/>
    </source>
</evidence>
<evidence type="ECO:0000313" key="1">
    <source>
        <dbReference type="EnsemblPlants" id="AVESA.00010b.r2.2AG0235850.1.CDS"/>
    </source>
</evidence>
<proteinExistence type="predicted"/>
<reference evidence="1" key="1">
    <citation type="submission" date="2021-05" db="EMBL/GenBank/DDBJ databases">
        <authorList>
            <person name="Scholz U."/>
            <person name="Mascher M."/>
            <person name="Fiebig A."/>
        </authorList>
    </citation>
    <scope>NUCLEOTIDE SEQUENCE [LARGE SCALE GENOMIC DNA]</scope>
</reference>
<organism evidence="1 2">
    <name type="scientific">Avena sativa</name>
    <name type="common">Oat</name>
    <dbReference type="NCBI Taxonomy" id="4498"/>
    <lineage>
        <taxon>Eukaryota</taxon>
        <taxon>Viridiplantae</taxon>
        <taxon>Streptophyta</taxon>
        <taxon>Embryophyta</taxon>
        <taxon>Tracheophyta</taxon>
        <taxon>Spermatophyta</taxon>
        <taxon>Magnoliopsida</taxon>
        <taxon>Liliopsida</taxon>
        <taxon>Poales</taxon>
        <taxon>Poaceae</taxon>
        <taxon>BOP clade</taxon>
        <taxon>Pooideae</taxon>
        <taxon>Poodae</taxon>
        <taxon>Poeae</taxon>
        <taxon>Poeae Chloroplast Group 1 (Aveneae type)</taxon>
        <taxon>Aveninae</taxon>
        <taxon>Avena</taxon>
    </lineage>
</organism>
<reference evidence="1" key="2">
    <citation type="submission" date="2025-09" db="UniProtKB">
        <authorList>
            <consortium name="EnsemblPlants"/>
        </authorList>
    </citation>
    <scope>IDENTIFICATION</scope>
</reference>